<comment type="caution">
    <text evidence="2">The sequence shown here is derived from an EMBL/GenBank/DDBJ whole genome shotgun (WGS) entry which is preliminary data.</text>
</comment>
<dbReference type="OrthoDB" id="2444819at2759"/>
<proteinExistence type="predicted"/>
<keyword evidence="1" id="KW-0175">Coiled coil</keyword>
<evidence type="ECO:0000256" key="1">
    <source>
        <dbReference type="SAM" id="Coils"/>
    </source>
</evidence>
<feature type="coiled-coil region" evidence="1">
    <location>
        <begin position="85"/>
        <end position="119"/>
    </location>
</feature>
<sequence>MSEKIKQFKDALLVIQDRLEKVLQNSKNQENYIDYLEKEIQQATNNIRLYFQSPNIVPTLNGIVDYLNTISQAGNLLEQSTIDTYLHLNNRINNIINQITNLQIQLGTLQNDYDLLNQAYRAHKLNYHLLKATSIDKKNHISKLLQENFGLLLLNRQTYQQIRECRANKYLLEYNRDRLFERYKK</sequence>
<evidence type="ECO:0000313" key="3">
    <source>
        <dbReference type="Proteomes" id="UP000789759"/>
    </source>
</evidence>
<keyword evidence="3" id="KW-1185">Reference proteome</keyword>
<gene>
    <name evidence="2" type="ORF">CPELLU_LOCUS14228</name>
</gene>
<dbReference type="EMBL" id="CAJVQA010016514">
    <property type="protein sequence ID" value="CAG8743531.1"/>
    <property type="molecule type" value="Genomic_DNA"/>
</dbReference>
<evidence type="ECO:0000313" key="2">
    <source>
        <dbReference type="EMBL" id="CAG8743531.1"/>
    </source>
</evidence>
<name>A0A9N9IN82_9GLOM</name>
<organism evidence="2 3">
    <name type="scientific">Cetraspora pellucida</name>
    <dbReference type="NCBI Taxonomy" id="1433469"/>
    <lineage>
        <taxon>Eukaryota</taxon>
        <taxon>Fungi</taxon>
        <taxon>Fungi incertae sedis</taxon>
        <taxon>Mucoromycota</taxon>
        <taxon>Glomeromycotina</taxon>
        <taxon>Glomeromycetes</taxon>
        <taxon>Diversisporales</taxon>
        <taxon>Gigasporaceae</taxon>
        <taxon>Cetraspora</taxon>
    </lineage>
</organism>
<reference evidence="2" key="1">
    <citation type="submission" date="2021-06" db="EMBL/GenBank/DDBJ databases">
        <authorList>
            <person name="Kallberg Y."/>
            <person name="Tangrot J."/>
            <person name="Rosling A."/>
        </authorList>
    </citation>
    <scope>NUCLEOTIDE SEQUENCE</scope>
    <source>
        <strain evidence="2">FL966</strain>
    </source>
</reference>
<accession>A0A9N9IN82</accession>
<protein>
    <submittedName>
        <fullName evidence="2">9461_t:CDS:1</fullName>
    </submittedName>
</protein>
<dbReference type="AlphaFoldDB" id="A0A9N9IN82"/>
<dbReference type="Proteomes" id="UP000789759">
    <property type="component" value="Unassembled WGS sequence"/>
</dbReference>